<dbReference type="UniPathway" id="UPA00077">
    <property type="reaction ID" value="UER00154"/>
</dbReference>
<dbReference type="InterPro" id="IPR006157">
    <property type="entry name" value="FolB_dom"/>
</dbReference>
<organism evidence="8 9">
    <name type="scientific">Haloechinothrix alba</name>
    <dbReference type="NCBI Taxonomy" id="664784"/>
    <lineage>
        <taxon>Bacteria</taxon>
        <taxon>Bacillati</taxon>
        <taxon>Actinomycetota</taxon>
        <taxon>Actinomycetes</taxon>
        <taxon>Pseudonocardiales</taxon>
        <taxon>Pseudonocardiaceae</taxon>
        <taxon>Haloechinothrix</taxon>
    </lineage>
</organism>
<dbReference type="GO" id="GO:0004150">
    <property type="term" value="F:dihydroneopterin aldolase activity"/>
    <property type="evidence" value="ECO:0007669"/>
    <property type="project" value="UniProtKB-UniRule"/>
</dbReference>
<proteinExistence type="inferred from homology"/>
<dbReference type="FunFam" id="3.30.1130.10:FF:000003">
    <property type="entry name" value="7,8-dihydroneopterin aldolase"/>
    <property type="match status" value="1"/>
</dbReference>
<dbReference type="InterPro" id="IPR006156">
    <property type="entry name" value="Dihydroneopterin_aldolase"/>
</dbReference>
<dbReference type="AlphaFoldDB" id="A0A238XTQ2"/>
<keyword evidence="5 6" id="KW-0456">Lyase</keyword>
<evidence type="ECO:0000256" key="4">
    <source>
        <dbReference type="ARBA" id="ARBA00022909"/>
    </source>
</evidence>
<evidence type="ECO:0000313" key="8">
    <source>
        <dbReference type="EMBL" id="SNR62090.1"/>
    </source>
</evidence>
<dbReference type="Gene3D" id="3.30.1130.10">
    <property type="match status" value="1"/>
</dbReference>
<keyword evidence="9" id="KW-1185">Reference proteome</keyword>
<sequence length="136" mass="14959">MGSTRDGAGREVVREPHDRIDLTGIRAFGRHGVFDSERRQGQEFVVDLRLRADLAEAQRSDRLEDTVDYGALANRVVEIVGGEPCDLIEALAGRIADDLADDPRLWGVEVTVHKPSAPIRVPFGDVAVTVSRERVS</sequence>
<keyword evidence="4 6" id="KW-0289">Folate biosynthesis</keyword>
<comment type="catalytic activity">
    <reaction evidence="1 6">
        <text>7,8-dihydroneopterin = 6-hydroxymethyl-7,8-dihydropterin + glycolaldehyde</text>
        <dbReference type="Rhea" id="RHEA:10540"/>
        <dbReference type="ChEBI" id="CHEBI:17001"/>
        <dbReference type="ChEBI" id="CHEBI:17071"/>
        <dbReference type="ChEBI" id="CHEBI:44841"/>
        <dbReference type="EC" id="4.1.2.25"/>
    </reaction>
</comment>
<dbReference type="RefSeq" id="WP_089301865.1">
    <property type="nucleotide sequence ID" value="NZ_FZNW01000012.1"/>
</dbReference>
<protein>
    <recommendedName>
        <fullName evidence="6">7,8-dihydroneopterin aldolase</fullName>
        <ecNumber evidence="6">4.1.2.25</ecNumber>
    </recommendedName>
</protein>
<gene>
    <name evidence="8" type="ORF">SAMN06265360_11273</name>
</gene>
<evidence type="ECO:0000256" key="3">
    <source>
        <dbReference type="ARBA" id="ARBA00005708"/>
    </source>
</evidence>
<dbReference type="SUPFAM" id="SSF55620">
    <property type="entry name" value="Tetrahydrobiopterin biosynthesis enzymes-like"/>
    <property type="match status" value="1"/>
</dbReference>
<evidence type="ECO:0000256" key="5">
    <source>
        <dbReference type="ARBA" id="ARBA00023239"/>
    </source>
</evidence>
<dbReference type="Proteomes" id="UP000198348">
    <property type="component" value="Unassembled WGS sequence"/>
</dbReference>
<comment type="similarity">
    <text evidence="3 6">Belongs to the DHNA family.</text>
</comment>
<dbReference type="PANTHER" id="PTHR42844:SF1">
    <property type="entry name" value="DIHYDRONEOPTERIN ALDOLASE 1-RELATED"/>
    <property type="match status" value="1"/>
</dbReference>
<evidence type="ECO:0000256" key="1">
    <source>
        <dbReference type="ARBA" id="ARBA00001353"/>
    </source>
</evidence>
<evidence type="ECO:0000256" key="2">
    <source>
        <dbReference type="ARBA" id="ARBA00005013"/>
    </source>
</evidence>
<dbReference type="GO" id="GO:0005737">
    <property type="term" value="C:cytoplasm"/>
    <property type="evidence" value="ECO:0007669"/>
    <property type="project" value="TreeGrafter"/>
</dbReference>
<comment type="function">
    <text evidence="6">Catalyzes the conversion of 7,8-dihydroneopterin to 6-hydroxymethyl-7,8-dihydropterin.</text>
</comment>
<evidence type="ECO:0000259" key="7">
    <source>
        <dbReference type="SMART" id="SM00905"/>
    </source>
</evidence>
<dbReference type="PANTHER" id="PTHR42844">
    <property type="entry name" value="DIHYDRONEOPTERIN ALDOLASE 1-RELATED"/>
    <property type="match status" value="1"/>
</dbReference>
<dbReference type="NCBIfam" id="TIGR00525">
    <property type="entry name" value="folB"/>
    <property type="match status" value="1"/>
</dbReference>
<dbReference type="Pfam" id="PF02152">
    <property type="entry name" value="FolB"/>
    <property type="match status" value="1"/>
</dbReference>
<evidence type="ECO:0000313" key="9">
    <source>
        <dbReference type="Proteomes" id="UP000198348"/>
    </source>
</evidence>
<dbReference type="CDD" id="cd00534">
    <property type="entry name" value="DHNA_DHNTPE"/>
    <property type="match status" value="1"/>
</dbReference>
<dbReference type="GO" id="GO:0046654">
    <property type="term" value="P:tetrahydrofolate biosynthetic process"/>
    <property type="evidence" value="ECO:0007669"/>
    <property type="project" value="UniProtKB-UniRule"/>
</dbReference>
<accession>A0A238XTQ2</accession>
<feature type="domain" description="Dihydroneopterin aldolase/epimerase" evidence="7">
    <location>
        <begin position="20"/>
        <end position="132"/>
    </location>
</feature>
<dbReference type="EMBL" id="FZNW01000012">
    <property type="protein sequence ID" value="SNR62090.1"/>
    <property type="molecule type" value="Genomic_DNA"/>
</dbReference>
<dbReference type="GO" id="GO:0046656">
    <property type="term" value="P:folic acid biosynthetic process"/>
    <property type="evidence" value="ECO:0007669"/>
    <property type="project" value="UniProtKB-UniRule"/>
</dbReference>
<dbReference type="NCBIfam" id="TIGR00526">
    <property type="entry name" value="folB_dom"/>
    <property type="match status" value="1"/>
</dbReference>
<name>A0A238XTQ2_9PSEU</name>
<comment type="pathway">
    <text evidence="2 6">Cofactor biosynthesis; tetrahydrofolate biosynthesis; 2-amino-4-hydroxy-6-hydroxymethyl-7,8-dihydropteridine diphosphate from 7,8-dihydroneopterin triphosphate: step 3/4.</text>
</comment>
<reference evidence="8 9" key="1">
    <citation type="submission" date="2017-06" db="EMBL/GenBank/DDBJ databases">
        <authorList>
            <person name="Kim H.J."/>
            <person name="Triplett B.A."/>
        </authorList>
    </citation>
    <scope>NUCLEOTIDE SEQUENCE [LARGE SCALE GENOMIC DNA]</scope>
    <source>
        <strain evidence="8 9">DSM 45207</strain>
    </source>
</reference>
<dbReference type="OrthoDB" id="3212934at2"/>
<dbReference type="SMART" id="SM00905">
    <property type="entry name" value="FolB"/>
    <property type="match status" value="1"/>
</dbReference>
<evidence type="ECO:0000256" key="6">
    <source>
        <dbReference type="RuleBase" id="RU362079"/>
    </source>
</evidence>
<dbReference type="InterPro" id="IPR043133">
    <property type="entry name" value="GTP-CH-I_C/QueF"/>
</dbReference>
<dbReference type="EC" id="4.1.2.25" evidence="6"/>